<dbReference type="Proteomes" id="UP000061569">
    <property type="component" value="Chromosome"/>
</dbReference>
<dbReference type="AlphaFoldDB" id="A0A0S2DNE9"/>
<reference evidence="1 2" key="1">
    <citation type="submission" date="2015-11" db="EMBL/GenBank/DDBJ databases">
        <title>Genome sequences of Lysobacter enzymogenes strain C3 and Lysobacter antibioticus ATCC 29479.</title>
        <authorList>
            <person name="Kobayashi D.Y."/>
        </authorList>
    </citation>
    <scope>NUCLEOTIDE SEQUENCE [LARGE SCALE GENOMIC DNA]</scope>
    <source>
        <strain evidence="1 2">C3</strain>
    </source>
</reference>
<dbReference type="RefSeq" id="WP_057949342.1">
    <property type="nucleotide sequence ID" value="NZ_CP067396.1"/>
</dbReference>
<accession>A0A0S2DNE9</accession>
<dbReference type="PATRIC" id="fig|69.6.peg.4757"/>
<gene>
    <name evidence="1" type="ORF">GLE_4826</name>
</gene>
<name>A0A0S2DNE9_LYSEN</name>
<dbReference type="OrthoDB" id="6026818at2"/>
<organism evidence="1 2">
    <name type="scientific">Lysobacter enzymogenes</name>
    <dbReference type="NCBI Taxonomy" id="69"/>
    <lineage>
        <taxon>Bacteria</taxon>
        <taxon>Pseudomonadati</taxon>
        <taxon>Pseudomonadota</taxon>
        <taxon>Gammaproteobacteria</taxon>
        <taxon>Lysobacterales</taxon>
        <taxon>Lysobacteraceae</taxon>
        <taxon>Lysobacter</taxon>
    </lineage>
</organism>
<evidence type="ECO:0000313" key="1">
    <source>
        <dbReference type="EMBL" id="ALN60167.1"/>
    </source>
</evidence>
<proteinExistence type="predicted"/>
<evidence type="ECO:0000313" key="2">
    <source>
        <dbReference type="Proteomes" id="UP000061569"/>
    </source>
</evidence>
<sequence length="71" mass="7744">MARKTQLAALCTFAFGLSFAAAAFAGQDYDLACVSNCQQIEIERCQAAGGGDECRLINIDHCYYQCPLIYP</sequence>
<dbReference type="EMBL" id="CP013140">
    <property type="protein sequence ID" value="ALN60167.1"/>
    <property type="molecule type" value="Genomic_DNA"/>
</dbReference>
<protein>
    <submittedName>
        <fullName evidence="1">Uncharacterized protein</fullName>
    </submittedName>
</protein>
<dbReference type="KEGG" id="lez:GLE_4826"/>